<feature type="compositionally biased region" description="Basic and acidic residues" evidence="1">
    <location>
        <begin position="164"/>
        <end position="176"/>
    </location>
</feature>
<protein>
    <submittedName>
        <fullName evidence="2">Uncharacterized protein</fullName>
    </submittedName>
</protein>
<feature type="compositionally biased region" description="Low complexity" evidence="1">
    <location>
        <begin position="215"/>
        <end position="224"/>
    </location>
</feature>
<reference evidence="2" key="1">
    <citation type="submission" date="2018-04" db="EMBL/GenBank/DDBJ databases">
        <title>WGS assembly of Panicum hallii.</title>
        <authorList>
            <person name="Lovell J."/>
            <person name="Jenkins J."/>
            <person name="Lowry D."/>
            <person name="Mamidi S."/>
            <person name="Sreedasyam A."/>
            <person name="Weng X."/>
            <person name="Barry K."/>
            <person name="Bonette J."/>
            <person name="Campitelli B."/>
            <person name="Daum C."/>
            <person name="Gordon S."/>
            <person name="Gould B."/>
            <person name="Lipzen A."/>
            <person name="Macqueen A."/>
            <person name="Palacio-Mejia J."/>
            <person name="Plott C."/>
            <person name="Shakirov E."/>
            <person name="Shu S."/>
            <person name="Yoshinaga Y."/>
            <person name="Zane M."/>
            <person name="Rokhsar D."/>
            <person name="Grimwood J."/>
            <person name="Schmutz J."/>
            <person name="Juenger T."/>
        </authorList>
    </citation>
    <scope>NUCLEOTIDE SEQUENCE [LARGE SCALE GENOMIC DNA]</scope>
    <source>
        <strain evidence="2">FIL2</strain>
    </source>
</reference>
<sequence>MEQRRCAEMAAARELTGTAAQATLDASGCSDILVVGTARESLIGSRCSDDPWAPASLRAARSRATAASERGRGWADWVRCERCPSTDGTRRLNPVSRRSSPVRVRLPSPASCPFVGPHPASRASVAITAPNNPSPSTTKTKKAPAPSCLAEPPPTSSRRNKPRRDHDVAGRARHEPGGISRPGRLSSFKPPPRETDTEIISRRADRTAPRPAPPRRALSSRSCRVPGAGRVPGSPSTPRA</sequence>
<feature type="compositionally biased region" description="Basic and acidic residues" evidence="1">
    <location>
        <begin position="191"/>
        <end position="208"/>
    </location>
</feature>
<dbReference type="Gramene" id="PVH35687">
    <property type="protein sequence ID" value="PVH35687"/>
    <property type="gene ID" value="PAHAL_7G247700"/>
</dbReference>
<proteinExistence type="predicted"/>
<dbReference type="AlphaFoldDB" id="A0A2T8IDG4"/>
<feature type="compositionally biased region" description="Polar residues" evidence="1">
    <location>
        <begin position="129"/>
        <end position="138"/>
    </location>
</feature>
<gene>
    <name evidence="2" type="ORF">PAHAL_7G247700</name>
</gene>
<organism evidence="2">
    <name type="scientific">Panicum hallii</name>
    <dbReference type="NCBI Taxonomy" id="206008"/>
    <lineage>
        <taxon>Eukaryota</taxon>
        <taxon>Viridiplantae</taxon>
        <taxon>Streptophyta</taxon>
        <taxon>Embryophyta</taxon>
        <taxon>Tracheophyta</taxon>
        <taxon>Spermatophyta</taxon>
        <taxon>Magnoliopsida</taxon>
        <taxon>Liliopsida</taxon>
        <taxon>Poales</taxon>
        <taxon>Poaceae</taxon>
        <taxon>PACMAD clade</taxon>
        <taxon>Panicoideae</taxon>
        <taxon>Panicodae</taxon>
        <taxon>Paniceae</taxon>
        <taxon>Panicinae</taxon>
        <taxon>Panicum</taxon>
        <taxon>Panicum sect. Panicum</taxon>
    </lineage>
</organism>
<evidence type="ECO:0000256" key="1">
    <source>
        <dbReference type="SAM" id="MobiDB-lite"/>
    </source>
</evidence>
<dbReference type="EMBL" id="CM008052">
    <property type="protein sequence ID" value="PVH35687.1"/>
    <property type="molecule type" value="Genomic_DNA"/>
</dbReference>
<dbReference type="Proteomes" id="UP000243499">
    <property type="component" value="Chromosome 7"/>
</dbReference>
<name>A0A2T8IDG4_9POAL</name>
<evidence type="ECO:0000313" key="2">
    <source>
        <dbReference type="EMBL" id="PVH35687.1"/>
    </source>
</evidence>
<feature type="region of interest" description="Disordered" evidence="1">
    <location>
        <begin position="85"/>
        <end position="240"/>
    </location>
</feature>
<feature type="compositionally biased region" description="Low complexity" evidence="1">
    <location>
        <begin position="91"/>
        <end position="109"/>
    </location>
</feature>
<accession>A0A2T8IDG4</accession>